<evidence type="ECO:0000313" key="1">
    <source>
        <dbReference type="EMBL" id="RNA00716.1"/>
    </source>
</evidence>
<dbReference type="EMBL" id="REGN01009627">
    <property type="protein sequence ID" value="RNA00716.1"/>
    <property type="molecule type" value="Genomic_DNA"/>
</dbReference>
<evidence type="ECO:0000313" key="2">
    <source>
        <dbReference type="Proteomes" id="UP000276133"/>
    </source>
</evidence>
<protein>
    <submittedName>
        <fullName evidence="1">Uncharacterized protein</fullName>
    </submittedName>
</protein>
<sequence length="122" mass="14190">MAEKYHQKIQLNLITDLNNALSESNQDLLGEYITFDFDFFNAKENESDNQKNDDVFKKNDDVFVIIRQKLYNEVFQENSTLTWTLTKTQKEGFKVISCGYANSADKPTLSKIPTANTLYWKC</sequence>
<dbReference type="Proteomes" id="UP000276133">
    <property type="component" value="Unassembled WGS sequence"/>
</dbReference>
<comment type="caution">
    <text evidence="1">The sequence shown here is derived from an EMBL/GenBank/DDBJ whole genome shotgun (WGS) entry which is preliminary data.</text>
</comment>
<dbReference type="AlphaFoldDB" id="A0A3M7PNL5"/>
<gene>
    <name evidence="1" type="ORF">BpHYR1_013881</name>
</gene>
<organism evidence="1 2">
    <name type="scientific">Brachionus plicatilis</name>
    <name type="common">Marine rotifer</name>
    <name type="synonym">Brachionus muelleri</name>
    <dbReference type="NCBI Taxonomy" id="10195"/>
    <lineage>
        <taxon>Eukaryota</taxon>
        <taxon>Metazoa</taxon>
        <taxon>Spiralia</taxon>
        <taxon>Gnathifera</taxon>
        <taxon>Rotifera</taxon>
        <taxon>Eurotatoria</taxon>
        <taxon>Monogononta</taxon>
        <taxon>Pseudotrocha</taxon>
        <taxon>Ploima</taxon>
        <taxon>Brachionidae</taxon>
        <taxon>Brachionus</taxon>
    </lineage>
</organism>
<keyword evidence="2" id="KW-1185">Reference proteome</keyword>
<reference evidence="1 2" key="1">
    <citation type="journal article" date="2018" name="Sci. Rep.">
        <title>Genomic signatures of local adaptation to the degree of environmental predictability in rotifers.</title>
        <authorList>
            <person name="Franch-Gras L."/>
            <person name="Hahn C."/>
            <person name="Garcia-Roger E.M."/>
            <person name="Carmona M.J."/>
            <person name="Serra M."/>
            <person name="Gomez A."/>
        </authorList>
    </citation>
    <scope>NUCLEOTIDE SEQUENCE [LARGE SCALE GENOMIC DNA]</scope>
    <source>
        <strain evidence="1">HYR1</strain>
    </source>
</reference>
<name>A0A3M7PNL5_BRAPC</name>
<proteinExistence type="predicted"/>
<accession>A0A3M7PNL5</accession>